<evidence type="ECO:0000256" key="7">
    <source>
        <dbReference type="ARBA" id="ARBA00023014"/>
    </source>
</evidence>
<keyword evidence="7 8" id="KW-0411">Iron-sulfur</keyword>
<keyword evidence="2 8" id="KW-0813">Transport</keyword>
<dbReference type="GO" id="GO:0051539">
    <property type="term" value="F:4 iron, 4 sulfur cluster binding"/>
    <property type="evidence" value="ECO:0007669"/>
    <property type="project" value="UniProtKB-UniRule"/>
</dbReference>
<evidence type="ECO:0000313" key="11">
    <source>
        <dbReference type="Proteomes" id="UP000001405"/>
    </source>
</evidence>
<evidence type="ECO:0000256" key="5">
    <source>
        <dbReference type="ARBA" id="ARBA00022982"/>
    </source>
</evidence>
<reference evidence="10 11" key="1">
    <citation type="journal article" date="2010" name="Nature">
        <title>Metabolic streamlining in an open-ocean nitrogen-fixing cyanobacterium.</title>
        <authorList>
            <person name="Tripp H.J."/>
            <person name="Bench S.R."/>
            <person name="Turk K.A."/>
            <person name="Foster R.A."/>
            <person name="Desany B.A."/>
            <person name="Niazi F."/>
            <person name="Affourtit J.P."/>
            <person name="Zehr J.P."/>
        </authorList>
    </citation>
    <scope>NUCLEOTIDE SEQUENCE [LARGE SCALE GENOMIC DNA]</scope>
    <source>
        <strain evidence="11">ALOHA</strain>
    </source>
</reference>
<organism evidence="11">
    <name type="scientific">Atelocyanobacterium thalassa (isolate ALOHA)</name>
    <dbReference type="NCBI Taxonomy" id="1453429"/>
    <lineage>
        <taxon>Bacteria</taxon>
        <taxon>Bacillati</taxon>
        <taxon>Cyanobacteriota</taxon>
        <taxon>Cyanophyceae</taxon>
        <taxon>Oscillatoriophycideae</taxon>
        <taxon>Chroococcales</taxon>
        <taxon>Aphanothecaceae</taxon>
        <taxon>Candidatus Atelocyanobacterium</taxon>
        <taxon>Candidatus Atelocyanobacterium thalassae</taxon>
    </lineage>
</organism>
<feature type="domain" description="4Fe-4S ferredoxin-type" evidence="9">
    <location>
        <begin position="7"/>
        <end position="36"/>
    </location>
</feature>
<dbReference type="SUPFAM" id="SSF54862">
    <property type="entry name" value="4Fe-4S ferredoxins"/>
    <property type="match status" value="1"/>
</dbReference>
<dbReference type="STRING" id="1453429.UCYN_07790"/>
<evidence type="ECO:0000256" key="6">
    <source>
        <dbReference type="ARBA" id="ARBA00023004"/>
    </source>
</evidence>
<evidence type="ECO:0000256" key="3">
    <source>
        <dbReference type="ARBA" id="ARBA00022485"/>
    </source>
</evidence>
<keyword evidence="4 8" id="KW-0479">Metal-binding</keyword>
<comment type="function">
    <text evidence="8">Ferredoxins are iron-sulfur proteins that transfer electrons in a wide variety of metabolic reactions.</text>
</comment>
<dbReference type="AlphaFoldDB" id="D3EPS2"/>
<dbReference type="InterPro" id="IPR017900">
    <property type="entry name" value="4Fe4S_Fe_S_CS"/>
</dbReference>
<evidence type="ECO:0000256" key="4">
    <source>
        <dbReference type="ARBA" id="ARBA00022723"/>
    </source>
</evidence>
<dbReference type="GO" id="GO:0009055">
    <property type="term" value="F:electron transfer activity"/>
    <property type="evidence" value="ECO:0007669"/>
    <property type="project" value="UniProtKB-UniRule"/>
</dbReference>
<keyword evidence="5 8" id="KW-0249">Electron transport</keyword>
<keyword evidence="3 8" id="KW-0004">4Fe-4S</keyword>
<dbReference type="EMBL" id="CP001842">
    <property type="protein sequence ID" value="ADB95472.1"/>
    <property type="molecule type" value="Genomic_DNA"/>
</dbReference>
<dbReference type="Proteomes" id="UP000001405">
    <property type="component" value="Chromosome"/>
</dbReference>
<keyword evidence="10" id="KW-0830">Ubiquinone</keyword>
<dbReference type="Gene3D" id="3.30.70.20">
    <property type="match status" value="1"/>
</dbReference>
<comment type="cofactor">
    <cofactor evidence="1 8">
        <name>[4Fe-4S] cluster</name>
        <dbReference type="ChEBI" id="CHEBI:49883"/>
    </cofactor>
</comment>
<evidence type="ECO:0000259" key="9">
    <source>
        <dbReference type="PROSITE" id="PS51379"/>
    </source>
</evidence>
<sequence length="80" mass="8720">MKRSSILSHTIVTKVCEGVADCAEACPVACIHEGPGKNLKGTSWYWIDFSVCIDCGICLQVCPVKGAIIAEERPEYQEMS</sequence>
<proteinExistence type="predicted"/>
<dbReference type="KEGG" id="cyu:UCYN_07790"/>
<evidence type="ECO:0000256" key="2">
    <source>
        <dbReference type="ARBA" id="ARBA00022448"/>
    </source>
</evidence>
<keyword evidence="6 8" id="KW-0408">Iron</keyword>
<feature type="domain" description="4Fe-4S ferredoxin-type" evidence="9">
    <location>
        <begin position="43"/>
        <end position="73"/>
    </location>
</feature>
<dbReference type="InterPro" id="IPR017896">
    <property type="entry name" value="4Fe4S_Fe-S-bd"/>
</dbReference>
<accession>D3EPS2</accession>
<evidence type="ECO:0000313" key="10">
    <source>
        <dbReference type="EMBL" id="ADB95472.1"/>
    </source>
</evidence>
<protein>
    <recommendedName>
        <fullName evidence="8">Ferredoxin</fullName>
    </recommendedName>
</protein>
<gene>
    <name evidence="10" type="ordered locus">UCYN_07790</name>
</gene>
<evidence type="ECO:0000256" key="8">
    <source>
        <dbReference type="RuleBase" id="RU365098"/>
    </source>
</evidence>
<dbReference type="PROSITE" id="PS00198">
    <property type="entry name" value="4FE4S_FER_1"/>
    <property type="match status" value="1"/>
</dbReference>
<dbReference type="InterPro" id="IPR000813">
    <property type="entry name" value="7Fe_ferredoxin"/>
</dbReference>
<dbReference type="GO" id="GO:0046872">
    <property type="term" value="F:metal ion binding"/>
    <property type="evidence" value="ECO:0007669"/>
    <property type="project" value="UniProtKB-UniRule"/>
</dbReference>
<dbReference type="PRINTS" id="PR00354">
    <property type="entry name" value="7FE8SFRDOXIN"/>
</dbReference>
<dbReference type="Pfam" id="PF12838">
    <property type="entry name" value="Fer4_7"/>
    <property type="match status" value="1"/>
</dbReference>
<keyword evidence="11" id="KW-1185">Reference proteome</keyword>
<dbReference type="HOGENOM" id="CLU_139698_0_1_3"/>
<dbReference type="PROSITE" id="PS51379">
    <property type="entry name" value="4FE4S_FER_2"/>
    <property type="match status" value="2"/>
</dbReference>
<evidence type="ECO:0000256" key="1">
    <source>
        <dbReference type="ARBA" id="ARBA00001966"/>
    </source>
</evidence>
<name>D3EPS2_ATETH</name>